<organism evidence="1 2">
    <name type="scientific">Falsiruegeria litorea R37</name>
    <dbReference type="NCBI Taxonomy" id="1200284"/>
    <lineage>
        <taxon>Bacteria</taxon>
        <taxon>Pseudomonadati</taxon>
        <taxon>Pseudomonadota</taxon>
        <taxon>Alphaproteobacteria</taxon>
        <taxon>Rhodobacterales</taxon>
        <taxon>Roseobacteraceae</taxon>
        <taxon>Falsiruegeria</taxon>
    </lineage>
</organism>
<sequence length="153" mass="16158">MRGFSVHSHDLGRLRHCAAGLGFDLRRAVSAAYIAPEMRALVRTYLAVMMSLQVMLTGQAMAATSGMDAAVGHMVICTSTGPVVVMVDENGQPTKAPAYCPDYAMSLLGAVLPDTVSGVTSDRGLFPEPDRITKALISRVSLQPSARAPPVTI</sequence>
<dbReference type="EMBL" id="FWFO01000001">
    <property type="protein sequence ID" value="SLN29332.1"/>
    <property type="molecule type" value="Genomic_DNA"/>
</dbReference>
<keyword evidence="2" id="KW-1185">Reference proteome</keyword>
<evidence type="ECO:0000313" key="2">
    <source>
        <dbReference type="Proteomes" id="UP000193077"/>
    </source>
</evidence>
<protein>
    <submittedName>
        <fullName evidence="1">Uncharacterized protein</fullName>
    </submittedName>
</protein>
<accession>A0A1Y5S430</accession>
<reference evidence="1 2" key="1">
    <citation type="submission" date="2017-03" db="EMBL/GenBank/DDBJ databases">
        <authorList>
            <person name="Afonso C.L."/>
            <person name="Miller P.J."/>
            <person name="Scott M.A."/>
            <person name="Spackman E."/>
            <person name="Goraichik I."/>
            <person name="Dimitrov K.M."/>
            <person name="Suarez D.L."/>
            <person name="Swayne D.E."/>
        </authorList>
    </citation>
    <scope>NUCLEOTIDE SEQUENCE [LARGE SCALE GENOMIC DNA]</scope>
    <source>
        <strain evidence="1 2">CECT 7639</strain>
    </source>
</reference>
<gene>
    <name evidence="1" type="ORF">TRL7639_01184</name>
</gene>
<dbReference type="Proteomes" id="UP000193077">
    <property type="component" value="Unassembled WGS sequence"/>
</dbReference>
<proteinExistence type="predicted"/>
<dbReference type="AlphaFoldDB" id="A0A1Y5S430"/>
<name>A0A1Y5S430_9RHOB</name>
<evidence type="ECO:0000313" key="1">
    <source>
        <dbReference type="EMBL" id="SLN29332.1"/>
    </source>
</evidence>